<evidence type="ECO:0000313" key="5">
    <source>
        <dbReference type="EMBL" id="CAL0323955.1"/>
    </source>
</evidence>
<keyword evidence="2" id="KW-0446">Lipid-binding</keyword>
<reference evidence="5 6" key="1">
    <citation type="submission" date="2024-03" db="EMBL/GenBank/DDBJ databases">
        <authorList>
            <person name="Martinez-Hernandez J."/>
        </authorList>
    </citation>
    <scope>NUCLEOTIDE SEQUENCE [LARGE SCALE GENOMIC DNA]</scope>
</reference>
<dbReference type="Pfam" id="PF00234">
    <property type="entry name" value="Tryp_alpha_amyl"/>
    <property type="match status" value="1"/>
</dbReference>
<feature type="signal peptide" evidence="3">
    <location>
        <begin position="1"/>
        <end position="25"/>
    </location>
</feature>
<dbReference type="GO" id="GO:0006869">
    <property type="term" value="P:lipid transport"/>
    <property type="evidence" value="ECO:0007669"/>
    <property type="project" value="InterPro"/>
</dbReference>
<organism evidence="5 6">
    <name type="scientific">Lupinus luteus</name>
    <name type="common">European yellow lupine</name>
    <dbReference type="NCBI Taxonomy" id="3873"/>
    <lineage>
        <taxon>Eukaryota</taxon>
        <taxon>Viridiplantae</taxon>
        <taxon>Streptophyta</taxon>
        <taxon>Embryophyta</taxon>
        <taxon>Tracheophyta</taxon>
        <taxon>Spermatophyta</taxon>
        <taxon>Magnoliopsida</taxon>
        <taxon>eudicotyledons</taxon>
        <taxon>Gunneridae</taxon>
        <taxon>Pentapetalae</taxon>
        <taxon>rosids</taxon>
        <taxon>fabids</taxon>
        <taxon>Fabales</taxon>
        <taxon>Fabaceae</taxon>
        <taxon>Papilionoideae</taxon>
        <taxon>50 kb inversion clade</taxon>
        <taxon>genistoids sensu lato</taxon>
        <taxon>core genistoids</taxon>
        <taxon>Genisteae</taxon>
        <taxon>Lupinus</taxon>
    </lineage>
</organism>
<dbReference type="GO" id="GO:0008289">
    <property type="term" value="F:lipid binding"/>
    <property type="evidence" value="ECO:0007669"/>
    <property type="project" value="UniProtKB-KW"/>
</dbReference>
<feature type="chain" id="PRO_5043494670" description="Bifunctional inhibitor/plant lipid transfer protein/seed storage helical domain-containing protein" evidence="3">
    <location>
        <begin position="26"/>
        <end position="154"/>
    </location>
</feature>
<dbReference type="Proteomes" id="UP001497480">
    <property type="component" value="Unassembled WGS sequence"/>
</dbReference>
<dbReference type="Gene3D" id="1.10.110.10">
    <property type="entry name" value="Plant lipid-transfer and hydrophobic proteins"/>
    <property type="match status" value="1"/>
</dbReference>
<proteinExistence type="predicted"/>
<keyword evidence="1" id="KW-0813">Transport</keyword>
<dbReference type="SMART" id="SM00499">
    <property type="entry name" value="AAI"/>
    <property type="match status" value="1"/>
</dbReference>
<evidence type="ECO:0000256" key="3">
    <source>
        <dbReference type="SAM" id="SignalP"/>
    </source>
</evidence>
<dbReference type="InterPro" id="IPR033872">
    <property type="entry name" value="nsLTP2"/>
</dbReference>
<accession>A0AAV1XSC5</accession>
<evidence type="ECO:0000313" key="6">
    <source>
        <dbReference type="Proteomes" id="UP001497480"/>
    </source>
</evidence>
<keyword evidence="6" id="KW-1185">Reference proteome</keyword>
<protein>
    <recommendedName>
        <fullName evidence="4">Bifunctional inhibitor/plant lipid transfer protein/seed storage helical domain-containing protein</fullName>
    </recommendedName>
</protein>
<feature type="domain" description="Bifunctional inhibitor/plant lipid transfer protein/seed storage helical" evidence="4">
    <location>
        <begin position="28"/>
        <end position="109"/>
    </location>
</feature>
<dbReference type="AlphaFoldDB" id="A0AAV1XSC5"/>
<dbReference type="InterPro" id="IPR036312">
    <property type="entry name" value="Bifun_inhib/LTP/seed_sf"/>
</dbReference>
<dbReference type="CDD" id="cd01959">
    <property type="entry name" value="nsLTP2"/>
    <property type="match status" value="1"/>
</dbReference>
<dbReference type="PANTHER" id="PTHR33214:SF30">
    <property type="entry name" value="BIFUNCTIONAL INHIBITOR_LIPID-TRANSFER PROTEIN_SEED STORAGE 2S ALBUMIN SUPERFAMILY PROTEIN"/>
    <property type="match status" value="1"/>
</dbReference>
<comment type="caution">
    <text evidence="5">The sequence shown here is derived from an EMBL/GenBank/DDBJ whole genome shotgun (WGS) entry which is preliminary data.</text>
</comment>
<sequence>MKATNIALCTLLVLLLASEVQVSMAVTCSPVQLSPCASAITSSSAPSKLCCSKIKEQKPCLCQYLKNPNLKKFVNTPNARRVASTCGTPFPRWNLEAQNSVQTSPLSYCLLYRNHQALQQFQHTHVHALDHEDLSKSCSQIASSSAYHQGGHPS</sequence>
<evidence type="ECO:0000256" key="2">
    <source>
        <dbReference type="ARBA" id="ARBA00023121"/>
    </source>
</evidence>
<dbReference type="EMBL" id="CAXHTB010000017">
    <property type="protein sequence ID" value="CAL0323955.1"/>
    <property type="molecule type" value="Genomic_DNA"/>
</dbReference>
<dbReference type="SUPFAM" id="SSF47699">
    <property type="entry name" value="Bifunctional inhibitor/lipid-transfer protein/seed storage 2S albumin"/>
    <property type="match status" value="1"/>
</dbReference>
<dbReference type="InterPro" id="IPR016140">
    <property type="entry name" value="Bifunc_inhib/LTP/seed_store"/>
</dbReference>
<keyword evidence="3" id="KW-0732">Signal</keyword>
<gene>
    <name evidence="5" type="ORF">LLUT_LOCUS25015</name>
</gene>
<name>A0AAV1XSC5_LUPLU</name>
<evidence type="ECO:0000256" key="1">
    <source>
        <dbReference type="ARBA" id="ARBA00022448"/>
    </source>
</evidence>
<evidence type="ECO:0000259" key="4">
    <source>
        <dbReference type="SMART" id="SM00499"/>
    </source>
</evidence>
<dbReference type="PANTHER" id="PTHR33214">
    <property type="entry name" value="BIFUNCTIONAL INHIBITOR/LIPID-TRANSFER PROTEIN/SEED STORAGE 2S ALBUMIN SUPERFAMILY PROTEIN"/>
    <property type="match status" value="1"/>
</dbReference>